<dbReference type="GO" id="GO:0005737">
    <property type="term" value="C:cytoplasm"/>
    <property type="evidence" value="ECO:0007669"/>
    <property type="project" value="TreeGrafter"/>
</dbReference>
<dbReference type="SMART" id="SM00766">
    <property type="entry name" value="DnaG_DnaB_bind"/>
    <property type="match status" value="1"/>
</dbReference>
<dbReference type="FunFam" id="3.90.580.10:FF:000001">
    <property type="entry name" value="DNA primase"/>
    <property type="match status" value="1"/>
</dbReference>
<dbReference type="InterPro" id="IPR013264">
    <property type="entry name" value="DNAG_N"/>
</dbReference>
<dbReference type="Pfam" id="PF13662">
    <property type="entry name" value="Toprim_4"/>
    <property type="match status" value="1"/>
</dbReference>
<keyword evidence="12" id="KW-0804">Transcription</keyword>
<evidence type="ECO:0000256" key="2">
    <source>
        <dbReference type="ARBA" id="ARBA00022478"/>
    </source>
</evidence>
<dbReference type="GO" id="GO:0008270">
    <property type="term" value="F:zinc ion binding"/>
    <property type="evidence" value="ECO:0007669"/>
    <property type="project" value="UniProtKB-KW"/>
</dbReference>
<keyword evidence="2" id="KW-0240">DNA-directed RNA polymerase</keyword>
<dbReference type="Pfam" id="PF01807">
    <property type="entry name" value="Zn_ribbon_DnaG"/>
    <property type="match status" value="1"/>
</dbReference>
<dbReference type="SUPFAM" id="SSF56731">
    <property type="entry name" value="DNA primase core"/>
    <property type="match status" value="1"/>
</dbReference>
<dbReference type="InterPro" id="IPR019475">
    <property type="entry name" value="DNA_primase_DnaB-bd"/>
</dbReference>
<keyword evidence="4" id="KW-0808">Transferase</keyword>
<dbReference type="EMBL" id="CAEZUG010000115">
    <property type="protein sequence ID" value="CAB4602590.1"/>
    <property type="molecule type" value="Genomic_DNA"/>
</dbReference>
<dbReference type="Pfam" id="PF10410">
    <property type="entry name" value="DnaB_bind"/>
    <property type="match status" value="1"/>
</dbReference>
<evidence type="ECO:0000256" key="11">
    <source>
        <dbReference type="ARBA" id="ARBA00023125"/>
    </source>
</evidence>
<dbReference type="Gene3D" id="3.90.580.10">
    <property type="entry name" value="Zinc finger, CHC2-type domain"/>
    <property type="match status" value="1"/>
</dbReference>
<dbReference type="InterPro" id="IPR002694">
    <property type="entry name" value="Znf_CHC2"/>
</dbReference>
<dbReference type="GO" id="GO:0003677">
    <property type="term" value="F:DNA binding"/>
    <property type="evidence" value="ECO:0007669"/>
    <property type="project" value="UniProtKB-KW"/>
</dbReference>
<dbReference type="InterPro" id="IPR036977">
    <property type="entry name" value="DNA_primase_Znf_CHC2"/>
</dbReference>
<reference evidence="14" key="1">
    <citation type="submission" date="2020-05" db="EMBL/GenBank/DDBJ databases">
        <authorList>
            <person name="Chiriac C."/>
            <person name="Salcher M."/>
            <person name="Ghai R."/>
            <person name="Kavagutti S V."/>
        </authorList>
    </citation>
    <scope>NUCLEOTIDE SEQUENCE</scope>
</reference>
<dbReference type="FunFam" id="3.90.980.10:FF:000001">
    <property type="entry name" value="DNA primase"/>
    <property type="match status" value="1"/>
</dbReference>
<dbReference type="AlphaFoldDB" id="A0A6J6GQR5"/>
<dbReference type="CDD" id="cd03364">
    <property type="entry name" value="TOPRIM_DnaG_primases"/>
    <property type="match status" value="1"/>
</dbReference>
<dbReference type="InterPro" id="IPR037068">
    <property type="entry name" value="DNA_primase_core_N_sf"/>
</dbReference>
<keyword evidence="7" id="KW-0479">Metal-binding</keyword>
<dbReference type="GO" id="GO:0003899">
    <property type="term" value="F:DNA-directed RNA polymerase activity"/>
    <property type="evidence" value="ECO:0007669"/>
    <property type="project" value="InterPro"/>
</dbReference>
<feature type="domain" description="Toprim" evidence="13">
    <location>
        <begin position="264"/>
        <end position="350"/>
    </location>
</feature>
<dbReference type="HAMAP" id="MF_00974">
    <property type="entry name" value="DNA_primase_DnaG"/>
    <property type="match status" value="1"/>
</dbReference>
<proteinExistence type="inferred from homology"/>
<dbReference type="InterPro" id="IPR030846">
    <property type="entry name" value="DnaG_bac"/>
</dbReference>
<gene>
    <name evidence="14" type="ORF">UFOPK1795_01292</name>
</gene>
<dbReference type="InterPro" id="IPR050219">
    <property type="entry name" value="DnaG_primase"/>
</dbReference>
<dbReference type="Pfam" id="PF08275">
    <property type="entry name" value="DNAG_N"/>
    <property type="match status" value="1"/>
</dbReference>
<evidence type="ECO:0000256" key="9">
    <source>
        <dbReference type="ARBA" id="ARBA00022833"/>
    </source>
</evidence>
<keyword evidence="6" id="KW-0235">DNA replication</keyword>
<dbReference type="NCBIfam" id="TIGR01391">
    <property type="entry name" value="dnaG"/>
    <property type="match status" value="1"/>
</dbReference>
<keyword evidence="8" id="KW-0863">Zinc-finger</keyword>
<keyword evidence="10" id="KW-0460">Magnesium</keyword>
<dbReference type="SUPFAM" id="SSF57783">
    <property type="entry name" value="Zinc beta-ribbon"/>
    <property type="match status" value="1"/>
</dbReference>
<dbReference type="PANTHER" id="PTHR30313">
    <property type="entry name" value="DNA PRIMASE"/>
    <property type="match status" value="1"/>
</dbReference>
<evidence type="ECO:0000259" key="13">
    <source>
        <dbReference type="PROSITE" id="PS50880"/>
    </source>
</evidence>
<accession>A0A6J6GQR5</accession>
<evidence type="ECO:0000256" key="1">
    <source>
        <dbReference type="ARBA" id="ARBA00001947"/>
    </source>
</evidence>
<keyword evidence="9" id="KW-0862">Zinc</keyword>
<protein>
    <submittedName>
        <fullName evidence="14">Unannotated protein</fullName>
    </submittedName>
</protein>
<evidence type="ECO:0000256" key="3">
    <source>
        <dbReference type="ARBA" id="ARBA00022515"/>
    </source>
</evidence>
<dbReference type="InterPro" id="IPR013173">
    <property type="entry name" value="DNA_primase_DnaG_DnaB-bd_dom"/>
</dbReference>
<dbReference type="PIRSF" id="PIRSF002811">
    <property type="entry name" value="DnaG"/>
    <property type="match status" value="1"/>
</dbReference>
<dbReference type="GO" id="GO:0006269">
    <property type="term" value="P:DNA replication, synthesis of primer"/>
    <property type="evidence" value="ECO:0007669"/>
    <property type="project" value="UniProtKB-KW"/>
</dbReference>
<evidence type="ECO:0000256" key="10">
    <source>
        <dbReference type="ARBA" id="ARBA00022842"/>
    </source>
</evidence>
<keyword evidence="5" id="KW-0548">Nucleotidyltransferase</keyword>
<dbReference type="Gene3D" id="3.90.980.10">
    <property type="entry name" value="DNA primase, catalytic core, N-terminal domain"/>
    <property type="match status" value="1"/>
</dbReference>
<dbReference type="GO" id="GO:1990077">
    <property type="term" value="C:primosome complex"/>
    <property type="evidence" value="ECO:0007669"/>
    <property type="project" value="UniProtKB-KW"/>
</dbReference>
<evidence type="ECO:0000313" key="14">
    <source>
        <dbReference type="EMBL" id="CAB4602590.1"/>
    </source>
</evidence>
<evidence type="ECO:0000256" key="4">
    <source>
        <dbReference type="ARBA" id="ARBA00022679"/>
    </source>
</evidence>
<dbReference type="Pfam" id="PF08278">
    <property type="entry name" value="DnaG_DnaB_bind"/>
    <property type="match status" value="1"/>
</dbReference>
<keyword evidence="3" id="KW-0639">Primosome</keyword>
<organism evidence="14">
    <name type="scientific">freshwater metagenome</name>
    <dbReference type="NCBI Taxonomy" id="449393"/>
    <lineage>
        <taxon>unclassified sequences</taxon>
        <taxon>metagenomes</taxon>
        <taxon>ecological metagenomes</taxon>
    </lineage>
</organism>
<name>A0A6J6GQR5_9ZZZZ</name>
<comment type="cofactor">
    <cofactor evidence="1">
        <name>Zn(2+)</name>
        <dbReference type="ChEBI" id="CHEBI:29105"/>
    </cofactor>
</comment>
<dbReference type="Gene3D" id="3.40.1360.10">
    <property type="match status" value="1"/>
</dbReference>
<evidence type="ECO:0000256" key="6">
    <source>
        <dbReference type="ARBA" id="ARBA00022705"/>
    </source>
</evidence>
<dbReference type="PROSITE" id="PS50880">
    <property type="entry name" value="TOPRIM"/>
    <property type="match status" value="1"/>
</dbReference>
<evidence type="ECO:0000256" key="7">
    <source>
        <dbReference type="ARBA" id="ARBA00022723"/>
    </source>
</evidence>
<evidence type="ECO:0000256" key="5">
    <source>
        <dbReference type="ARBA" id="ARBA00022695"/>
    </source>
</evidence>
<dbReference type="SMART" id="SM00400">
    <property type="entry name" value="ZnF_CHCC"/>
    <property type="match status" value="1"/>
</dbReference>
<dbReference type="GO" id="GO:0000428">
    <property type="term" value="C:DNA-directed RNA polymerase complex"/>
    <property type="evidence" value="ECO:0007669"/>
    <property type="project" value="UniProtKB-KW"/>
</dbReference>
<dbReference type="SMART" id="SM00493">
    <property type="entry name" value="TOPRIM"/>
    <property type="match status" value="1"/>
</dbReference>
<dbReference type="InterPro" id="IPR006295">
    <property type="entry name" value="DNA_primase_DnaG"/>
</dbReference>
<evidence type="ECO:0000256" key="8">
    <source>
        <dbReference type="ARBA" id="ARBA00022771"/>
    </source>
</evidence>
<dbReference type="InterPro" id="IPR006171">
    <property type="entry name" value="TOPRIM_dom"/>
</dbReference>
<evidence type="ECO:0000256" key="12">
    <source>
        <dbReference type="ARBA" id="ARBA00023163"/>
    </source>
</evidence>
<dbReference type="PANTHER" id="PTHR30313:SF2">
    <property type="entry name" value="DNA PRIMASE"/>
    <property type="match status" value="1"/>
</dbReference>
<keyword evidence="11" id="KW-0238">DNA-binding</keyword>
<sequence>MSGRIRDEDVAYIRDRAPIDEIVGDYVQLKNAGGGAKKGLCPFHDEKSPSFHVTPSKGYFHCFGCQTGGDVIAFLMKIDHLTFTETIERLADRLGYTLRYEEGGGNTPTFSAGARSRLIAANTEAAKFYQAQLNGPNAQHGRDLLTKRGFDKTACMQFGVGFAPDEWDALTKHLRALDYTIDELETAGLSKMGQRGPIDRFRNRLTWPIRDISGDVVGFGARKLASDTEDQGPKYLNTPETPIYKKSQVLYGLDVAKKEIAKKRQAVIVEGYTDVMAAQLAGITTAVATCGTAFGADHIRILRRLLMDDDAFRGEVIFTFDGDAAGQKAALRAFSEDQKFVTQTFVAVEPDGLDPCDLRQQKGDLALRDLIARRVPLFEFAIRSELAHHKLDSAEGRINALNAAAPLVAQIRDKSLRPEYTRLLAGWLGVEVEIVSAAVSQGLKARPRSEDSSEVVTEESNWRPDPNDARLILEREVLKARLQEPQLFEGKLWSEIEADAFTHPAYREMRKTIDDKQELSMETITDEKIKALFTELSVEPIRADGRPTANYAESITARLREVAISRSIAELKSSLQRLNPVDNEIEYTAAFGALVALESTRRTLHDLALGGL</sequence>
<dbReference type="InterPro" id="IPR034151">
    <property type="entry name" value="TOPRIM_DnaG_bac"/>
</dbReference>